<dbReference type="GO" id="GO:0046983">
    <property type="term" value="F:protein dimerization activity"/>
    <property type="evidence" value="ECO:0007669"/>
    <property type="project" value="InterPro"/>
</dbReference>
<keyword evidence="3" id="KW-0902">Two-component regulatory system</keyword>
<dbReference type="PANTHER" id="PTHR24421:SF62">
    <property type="entry name" value="SENSORY TRANSDUCTION HISTIDINE KINASE"/>
    <property type="match status" value="1"/>
</dbReference>
<feature type="domain" description="Histidine kinase/HSP90-like ATPase" evidence="6">
    <location>
        <begin position="237"/>
        <end position="330"/>
    </location>
</feature>
<dbReference type="Pfam" id="PF07730">
    <property type="entry name" value="HisKA_3"/>
    <property type="match status" value="1"/>
</dbReference>
<dbReference type="InterPro" id="IPR036890">
    <property type="entry name" value="HATPase_C_sf"/>
</dbReference>
<evidence type="ECO:0000313" key="9">
    <source>
        <dbReference type="Proteomes" id="UP000469734"/>
    </source>
</evidence>
<keyword evidence="4" id="KW-1133">Transmembrane helix</keyword>
<evidence type="ECO:0008006" key="10">
    <source>
        <dbReference type="Google" id="ProtNLM"/>
    </source>
</evidence>
<sequence>MFQSQPFSARQKGRSLLFALLMGMNVASSSAETGTLIVAPQDRTVPVEISVELPPGSYRFQVLAANEDGNWKEYGAAQKSDTTETILQTRWFRVLVVGLAAFSLWWWYRYRVRQAAAQAQSRLEERLDERHRIARELHDTLLQSVQGLILKVQAVALGLPKEKKALRDEIQAIVSQAISSLEEGRDRVQNLRIHGLHATTLEAVLSGTADQFADEQLKEPPRIQVVGLARELHLIVEEELSAIGREALINSYRHAYRAIDIELRYGRRHFSLSITDVGPGIPNAVIAAQGRAGRWGLRGMYERAAKIGAQLSLRSIAGNGTRITVTLPARMAYQHKPWDWLPECMRR</sequence>
<organism evidence="8 9">
    <name type="scientific">Duganella margarita</name>
    <dbReference type="NCBI Taxonomy" id="2692170"/>
    <lineage>
        <taxon>Bacteria</taxon>
        <taxon>Pseudomonadati</taxon>
        <taxon>Pseudomonadota</taxon>
        <taxon>Betaproteobacteria</taxon>
        <taxon>Burkholderiales</taxon>
        <taxon>Oxalobacteraceae</taxon>
        <taxon>Telluria group</taxon>
        <taxon>Duganella</taxon>
    </lineage>
</organism>
<feature type="chain" id="PRO_5031285103" description="Histidine kinase/HSP90-like ATPase domain-containing protein" evidence="5">
    <location>
        <begin position="32"/>
        <end position="347"/>
    </location>
</feature>
<reference evidence="8 9" key="1">
    <citation type="submission" date="2019-12" db="EMBL/GenBank/DDBJ databases">
        <title>Novel species isolated from a subtropical stream in China.</title>
        <authorList>
            <person name="Lu H."/>
        </authorList>
    </citation>
    <scope>NUCLEOTIDE SEQUENCE [LARGE SCALE GENOMIC DNA]</scope>
    <source>
        <strain evidence="8 9">FT134W</strain>
    </source>
</reference>
<comment type="caution">
    <text evidence="8">The sequence shown here is derived from an EMBL/GenBank/DDBJ whole genome shotgun (WGS) entry which is preliminary data.</text>
</comment>
<dbReference type="GO" id="GO:0000155">
    <property type="term" value="F:phosphorelay sensor kinase activity"/>
    <property type="evidence" value="ECO:0007669"/>
    <property type="project" value="InterPro"/>
</dbReference>
<evidence type="ECO:0000259" key="6">
    <source>
        <dbReference type="Pfam" id="PF02518"/>
    </source>
</evidence>
<accession>A0A7X4KHC9</accession>
<feature type="transmembrane region" description="Helical" evidence="4">
    <location>
        <begin position="91"/>
        <end position="108"/>
    </location>
</feature>
<dbReference type="InterPro" id="IPR011712">
    <property type="entry name" value="Sig_transdc_His_kin_sub3_dim/P"/>
</dbReference>
<evidence type="ECO:0000256" key="5">
    <source>
        <dbReference type="SAM" id="SignalP"/>
    </source>
</evidence>
<keyword evidence="4" id="KW-0472">Membrane</keyword>
<evidence type="ECO:0000256" key="4">
    <source>
        <dbReference type="SAM" id="Phobius"/>
    </source>
</evidence>
<dbReference type="Pfam" id="PF02518">
    <property type="entry name" value="HATPase_c"/>
    <property type="match status" value="1"/>
</dbReference>
<keyword evidence="2" id="KW-0418">Kinase</keyword>
<evidence type="ECO:0000313" key="8">
    <source>
        <dbReference type="EMBL" id="MYM72398.1"/>
    </source>
</evidence>
<name>A0A7X4KHC9_9BURK</name>
<evidence type="ECO:0000256" key="3">
    <source>
        <dbReference type="ARBA" id="ARBA00023012"/>
    </source>
</evidence>
<evidence type="ECO:0000256" key="2">
    <source>
        <dbReference type="ARBA" id="ARBA00022777"/>
    </source>
</evidence>
<dbReference type="InterPro" id="IPR050482">
    <property type="entry name" value="Sensor_HK_TwoCompSys"/>
</dbReference>
<dbReference type="SUPFAM" id="SSF55874">
    <property type="entry name" value="ATPase domain of HSP90 chaperone/DNA topoisomerase II/histidine kinase"/>
    <property type="match status" value="1"/>
</dbReference>
<dbReference type="GO" id="GO:0016020">
    <property type="term" value="C:membrane"/>
    <property type="evidence" value="ECO:0007669"/>
    <property type="project" value="InterPro"/>
</dbReference>
<dbReference type="EMBL" id="WWCR01000007">
    <property type="protein sequence ID" value="MYM72398.1"/>
    <property type="molecule type" value="Genomic_DNA"/>
</dbReference>
<protein>
    <recommendedName>
        <fullName evidence="10">Histidine kinase/HSP90-like ATPase domain-containing protein</fullName>
    </recommendedName>
</protein>
<dbReference type="InterPro" id="IPR003594">
    <property type="entry name" value="HATPase_dom"/>
</dbReference>
<keyword evidence="5" id="KW-0732">Signal</keyword>
<dbReference type="Gene3D" id="3.30.565.10">
    <property type="entry name" value="Histidine kinase-like ATPase, C-terminal domain"/>
    <property type="match status" value="1"/>
</dbReference>
<dbReference type="Proteomes" id="UP000469734">
    <property type="component" value="Unassembled WGS sequence"/>
</dbReference>
<gene>
    <name evidence="8" type="ORF">GTP56_09335</name>
</gene>
<feature type="signal peptide" evidence="5">
    <location>
        <begin position="1"/>
        <end position="31"/>
    </location>
</feature>
<dbReference type="PANTHER" id="PTHR24421">
    <property type="entry name" value="NITRATE/NITRITE SENSOR PROTEIN NARX-RELATED"/>
    <property type="match status" value="1"/>
</dbReference>
<dbReference type="AlphaFoldDB" id="A0A7X4KHC9"/>
<keyword evidence="4" id="KW-0812">Transmembrane</keyword>
<dbReference type="CDD" id="cd16917">
    <property type="entry name" value="HATPase_UhpB-NarQ-NarX-like"/>
    <property type="match status" value="1"/>
</dbReference>
<evidence type="ECO:0000259" key="7">
    <source>
        <dbReference type="Pfam" id="PF07730"/>
    </source>
</evidence>
<dbReference type="Gene3D" id="1.20.5.1930">
    <property type="match status" value="1"/>
</dbReference>
<proteinExistence type="predicted"/>
<feature type="domain" description="Signal transduction histidine kinase subgroup 3 dimerisation and phosphoacceptor" evidence="7">
    <location>
        <begin position="129"/>
        <end position="192"/>
    </location>
</feature>
<evidence type="ECO:0000256" key="1">
    <source>
        <dbReference type="ARBA" id="ARBA00022679"/>
    </source>
</evidence>
<keyword evidence="1" id="KW-0808">Transferase</keyword>
<dbReference type="RefSeq" id="WP_161049894.1">
    <property type="nucleotide sequence ID" value="NZ_WWCR01000007.1"/>
</dbReference>